<proteinExistence type="evidence at transcript level"/>
<sequence>MPGREATPPSRSLAHLPLACYYIAGGIGDTCAALVSHPFDTVKVRQQVSGELDIRSRRAPQGLGALVQTFRAIVVADGVFGLYQGLSASVLRQSVFSTLRHGGYATCAVALAGYHLEAPARDTAKLPPHPSLALNAWQAVGCGVLAGSLAAFIANPFDIALIRMQADGHWPPQQRRNYRSGLHAVGTIASAEGAARLWRGCGPTVSRAALITATQLPTYHAAKASLLRAAPGCWKGGDDPKLHLSASLASAACATLATCPVDVIKTRIMNMQRADAGGAQYSSALDRAVRTARTEGVLGLYKGLLPTFARLAPHTVVLWQVQELVLRTLWASVLRHHDAAAA</sequence>
<accession>A3E3E2</accession>
<evidence type="ECO:0000313" key="10">
    <source>
        <dbReference type="EMBL" id="ABI14209.1"/>
    </source>
</evidence>
<organism evidence="10">
    <name type="scientific">Pfiesteria piscicida</name>
    <name type="common">Phantom dinoflagellate</name>
    <dbReference type="NCBI Taxonomy" id="71001"/>
    <lineage>
        <taxon>Eukaryota</taxon>
        <taxon>Sar</taxon>
        <taxon>Alveolata</taxon>
        <taxon>Dinophyceae</taxon>
        <taxon>Peridiniales</taxon>
        <taxon>Pfiesteriaceae</taxon>
        <taxon>Pfiesteria</taxon>
    </lineage>
</organism>
<dbReference type="AlphaFoldDB" id="A3E3E2"/>
<evidence type="ECO:0000256" key="6">
    <source>
        <dbReference type="ARBA" id="ARBA00022989"/>
    </source>
</evidence>
<keyword evidence="3 9" id="KW-0813">Transport</keyword>
<dbReference type="PROSITE" id="PS50920">
    <property type="entry name" value="SOLCAR"/>
    <property type="match status" value="3"/>
</dbReference>
<dbReference type="PANTHER" id="PTHR45618">
    <property type="entry name" value="MITOCHONDRIAL DICARBOXYLATE CARRIER-RELATED"/>
    <property type="match status" value="1"/>
</dbReference>
<keyword evidence="5" id="KW-0677">Repeat</keyword>
<comment type="subcellular location">
    <subcellularLocation>
        <location evidence="1">Membrane</location>
        <topology evidence="1">Multi-pass membrane protein</topology>
    </subcellularLocation>
</comment>
<dbReference type="GO" id="GO:0016020">
    <property type="term" value="C:membrane"/>
    <property type="evidence" value="ECO:0007669"/>
    <property type="project" value="UniProtKB-SubCell"/>
</dbReference>
<keyword evidence="6" id="KW-1133">Transmembrane helix</keyword>
<evidence type="ECO:0000256" key="9">
    <source>
        <dbReference type="RuleBase" id="RU000488"/>
    </source>
</evidence>
<keyword evidence="4 8" id="KW-0812">Transmembrane</keyword>
<evidence type="ECO:0000256" key="5">
    <source>
        <dbReference type="ARBA" id="ARBA00022737"/>
    </source>
</evidence>
<dbReference type="InterPro" id="IPR023395">
    <property type="entry name" value="MCP_dom_sf"/>
</dbReference>
<evidence type="ECO:0000256" key="1">
    <source>
        <dbReference type="ARBA" id="ARBA00004141"/>
    </source>
</evidence>
<keyword evidence="7 8" id="KW-0472">Membrane</keyword>
<dbReference type="InterPro" id="IPR050391">
    <property type="entry name" value="Mito_Metabolite_Transporter"/>
</dbReference>
<feature type="repeat" description="Solcar" evidence="8">
    <location>
        <begin position="16"/>
        <end position="110"/>
    </location>
</feature>
<evidence type="ECO:0000256" key="3">
    <source>
        <dbReference type="ARBA" id="ARBA00022448"/>
    </source>
</evidence>
<feature type="repeat" description="Solcar" evidence="8">
    <location>
        <begin position="238"/>
        <end position="328"/>
    </location>
</feature>
<protein>
    <submittedName>
        <fullName evidence="10">Mitochondrial carrier protein</fullName>
    </submittedName>
</protein>
<dbReference type="InterPro" id="IPR018108">
    <property type="entry name" value="MCP_transmembrane"/>
</dbReference>
<dbReference type="Gene3D" id="1.50.40.10">
    <property type="entry name" value="Mitochondrial carrier domain"/>
    <property type="match status" value="1"/>
</dbReference>
<name>A3E3E2_PFIPI</name>
<comment type="similarity">
    <text evidence="2 9">Belongs to the mitochondrial carrier (TC 2.A.29) family.</text>
</comment>
<evidence type="ECO:0000256" key="2">
    <source>
        <dbReference type="ARBA" id="ARBA00006375"/>
    </source>
</evidence>
<dbReference type="Pfam" id="PF00153">
    <property type="entry name" value="Mito_carr"/>
    <property type="match status" value="3"/>
</dbReference>
<reference evidence="10" key="1">
    <citation type="journal article" date="2007" name="Proc. Natl. Acad. Sci. U.S.A.">
        <title>Spliced leader RNA trans-splicing in dinoflagellates.</title>
        <authorList>
            <person name="Zhang H."/>
            <person name="Hou Y."/>
            <person name="Miranda L."/>
            <person name="Campbell D.A."/>
            <person name="Sturm N.R."/>
            <person name="Gaasterland T."/>
            <person name="Lin S."/>
        </authorList>
    </citation>
    <scope>NUCLEOTIDE SEQUENCE</scope>
</reference>
<feature type="repeat" description="Solcar" evidence="8">
    <location>
        <begin position="134"/>
        <end position="225"/>
    </location>
</feature>
<evidence type="ECO:0000256" key="7">
    <source>
        <dbReference type="ARBA" id="ARBA00023136"/>
    </source>
</evidence>
<dbReference type="EMBL" id="DQ864794">
    <property type="protein sequence ID" value="ABI14209.1"/>
    <property type="molecule type" value="mRNA"/>
</dbReference>
<dbReference type="SUPFAM" id="SSF103506">
    <property type="entry name" value="Mitochondrial carrier"/>
    <property type="match status" value="1"/>
</dbReference>
<evidence type="ECO:0000256" key="8">
    <source>
        <dbReference type="PROSITE-ProRule" id="PRU00282"/>
    </source>
</evidence>
<evidence type="ECO:0000256" key="4">
    <source>
        <dbReference type="ARBA" id="ARBA00022692"/>
    </source>
</evidence>